<reference evidence="1 2" key="1">
    <citation type="journal article" date="2010" name="Proc. Natl. Acad. Sci. U.S.A.">
        <title>Insights into evolution of multicellular fungi from the assembled chromosomes of the mushroom Coprinopsis cinerea (Coprinus cinereus).</title>
        <authorList>
            <person name="Stajich J.E."/>
            <person name="Wilke S.K."/>
            <person name="Ahren D."/>
            <person name="Au C.H."/>
            <person name="Birren B.W."/>
            <person name="Borodovsky M."/>
            <person name="Burns C."/>
            <person name="Canback B."/>
            <person name="Casselton L.A."/>
            <person name="Cheng C.K."/>
            <person name="Deng J."/>
            <person name="Dietrich F.S."/>
            <person name="Fargo D.C."/>
            <person name="Farman M.L."/>
            <person name="Gathman A.C."/>
            <person name="Goldberg J."/>
            <person name="Guigo R."/>
            <person name="Hoegger P.J."/>
            <person name="Hooker J.B."/>
            <person name="Huggins A."/>
            <person name="James T.Y."/>
            <person name="Kamada T."/>
            <person name="Kilaru S."/>
            <person name="Kodira C."/>
            <person name="Kues U."/>
            <person name="Kupfer D."/>
            <person name="Kwan H.S."/>
            <person name="Lomsadze A."/>
            <person name="Li W."/>
            <person name="Lilly W.W."/>
            <person name="Ma L.J."/>
            <person name="Mackey A.J."/>
            <person name="Manning G."/>
            <person name="Martin F."/>
            <person name="Muraguchi H."/>
            <person name="Natvig D.O."/>
            <person name="Palmerini H."/>
            <person name="Ramesh M.A."/>
            <person name="Rehmeyer C.J."/>
            <person name="Roe B.A."/>
            <person name="Shenoy N."/>
            <person name="Stanke M."/>
            <person name="Ter-Hovhannisyan V."/>
            <person name="Tunlid A."/>
            <person name="Velagapudi R."/>
            <person name="Vision T.J."/>
            <person name="Zeng Q."/>
            <person name="Zolan M.E."/>
            <person name="Pukkila P.J."/>
        </authorList>
    </citation>
    <scope>NUCLEOTIDE SEQUENCE [LARGE SCALE GENOMIC DNA]</scope>
    <source>
        <strain evidence="2">Okayama-7 / 130 / ATCC MYA-4618 / FGSC 9003</strain>
    </source>
</reference>
<evidence type="ECO:0000313" key="2">
    <source>
        <dbReference type="Proteomes" id="UP000001861"/>
    </source>
</evidence>
<accession>A8NP64</accession>
<sequence length="69" mass="8030">MQSFKELGYDFQLSMDGWLIWRLRCAWACSCHDQDKAGEAYLKAFRAQYICGQLVIMIRYSIKSLISGD</sequence>
<dbReference type="EMBL" id="AACS02000012">
    <property type="protein sequence ID" value="EAU86542.2"/>
    <property type="molecule type" value="Genomic_DNA"/>
</dbReference>
<dbReference type="HOGENOM" id="CLU_2775844_0_0_1"/>
<dbReference type="GeneID" id="6011803"/>
<evidence type="ECO:0000313" key="1">
    <source>
        <dbReference type="EMBL" id="EAU86542.2"/>
    </source>
</evidence>
<dbReference type="AlphaFoldDB" id="A8NP64"/>
<keyword evidence="2" id="KW-1185">Reference proteome</keyword>
<proteinExistence type="predicted"/>
<comment type="caution">
    <text evidence="1">The sequence shown here is derived from an EMBL/GenBank/DDBJ whole genome shotgun (WGS) entry which is preliminary data.</text>
</comment>
<gene>
    <name evidence="1" type="ORF">CC1G_12604</name>
</gene>
<dbReference type="Proteomes" id="UP000001861">
    <property type="component" value="Unassembled WGS sequence"/>
</dbReference>
<dbReference type="RefSeq" id="XP_001835276.2">
    <property type="nucleotide sequence ID" value="XM_001835224.2"/>
</dbReference>
<dbReference type="InParanoid" id="A8NP64"/>
<protein>
    <submittedName>
        <fullName evidence="1">Uncharacterized protein</fullName>
    </submittedName>
</protein>
<name>A8NP64_COPC7</name>
<dbReference type="VEuPathDB" id="FungiDB:CC1G_12604"/>
<organism evidence="1 2">
    <name type="scientific">Coprinopsis cinerea (strain Okayama-7 / 130 / ATCC MYA-4618 / FGSC 9003)</name>
    <name type="common">Inky cap fungus</name>
    <name type="synonym">Hormographiella aspergillata</name>
    <dbReference type="NCBI Taxonomy" id="240176"/>
    <lineage>
        <taxon>Eukaryota</taxon>
        <taxon>Fungi</taxon>
        <taxon>Dikarya</taxon>
        <taxon>Basidiomycota</taxon>
        <taxon>Agaricomycotina</taxon>
        <taxon>Agaricomycetes</taxon>
        <taxon>Agaricomycetidae</taxon>
        <taxon>Agaricales</taxon>
        <taxon>Agaricineae</taxon>
        <taxon>Psathyrellaceae</taxon>
        <taxon>Coprinopsis</taxon>
    </lineage>
</organism>
<dbReference type="KEGG" id="cci:CC1G_12604"/>